<evidence type="ECO:0000313" key="1">
    <source>
        <dbReference type="EMBL" id="NMP23413.1"/>
    </source>
</evidence>
<dbReference type="EMBL" id="JABBVZ010000051">
    <property type="protein sequence ID" value="NMP23413.1"/>
    <property type="molecule type" value="Genomic_DNA"/>
</dbReference>
<dbReference type="RefSeq" id="WP_169100675.1">
    <property type="nucleotide sequence ID" value="NZ_JABBVZ010000051.1"/>
</dbReference>
<gene>
    <name evidence="1" type="ORF">HIJ39_13790</name>
</gene>
<evidence type="ECO:0000313" key="2">
    <source>
        <dbReference type="Proteomes" id="UP000533476"/>
    </source>
</evidence>
<sequence>MPNTLAYRITYSRCAVCGKVYWSSPAHPNGRLAAIRHQYYHHAQANAAETVQYQSLTVYRMEPDDTQQHAS</sequence>
<proteinExistence type="predicted"/>
<organism evidence="1 2">
    <name type="scientific">Sulfobacillus harzensis</name>
    <dbReference type="NCBI Taxonomy" id="2729629"/>
    <lineage>
        <taxon>Bacteria</taxon>
        <taxon>Bacillati</taxon>
        <taxon>Bacillota</taxon>
        <taxon>Clostridia</taxon>
        <taxon>Eubacteriales</taxon>
        <taxon>Clostridiales Family XVII. Incertae Sedis</taxon>
        <taxon>Sulfobacillus</taxon>
    </lineage>
</organism>
<comment type="caution">
    <text evidence="1">The sequence shown here is derived from an EMBL/GenBank/DDBJ whole genome shotgun (WGS) entry which is preliminary data.</text>
</comment>
<accession>A0A7Y0L5H9</accession>
<name>A0A7Y0L5H9_9FIRM</name>
<protein>
    <submittedName>
        <fullName evidence="1">Uncharacterized protein</fullName>
    </submittedName>
</protein>
<dbReference type="Proteomes" id="UP000533476">
    <property type="component" value="Unassembled WGS sequence"/>
</dbReference>
<reference evidence="1 2" key="1">
    <citation type="submission" date="2020-04" db="EMBL/GenBank/DDBJ databases">
        <authorList>
            <person name="Zhang R."/>
            <person name="Schippers A."/>
        </authorList>
    </citation>
    <scope>NUCLEOTIDE SEQUENCE [LARGE SCALE GENOMIC DNA]</scope>
    <source>
        <strain evidence="1 2">DSM 109850</strain>
    </source>
</reference>
<dbReference type="AlphaFoldDB" id="A0A7Y0L5H9"/>
<keyword evidence="2" id="KW-1185">Reference proteome</keyword>